<keyword evidence="3" id="KW-1185">Reference proteome</keyword>
<reference evidence="2" key="1">
    <citation type="submission" date="2023-11" db="EMBL/GenBank/DDBJ databases">
        <title>Genome assemblies of two species of porcelain crab, Petrolisthes cinctipes and Petrolisthes manimaculis (Anomura: Porcellanidae).</title>
        <authorList>
            <person name="Angst P."/>
        </authorList>
    </citation>
    <scope>NUCLEOTIDE SEQUENCE</scope>
    <source>
        <strain evidence="2">PB745_02</strain>
        <tissue evidence="2">Gill</tissue>
    </source>
</reference>
<proteinExistence type="predicted"/>
<dbReference type="AlphaFoldDB" id="A0AAE1NE60"/>
<sequence>MTSGRDLKVGKKAIEISSIIQNTLQLLSELVSNPDNGTHENQREVKIPNHSHVSGSPSLTLAITATSAPPRWNKQVNTRDENHVVGVSLYQSTRSPQQQQPYIYFNL</sequence>
<protein>
    <submittedName>
        <fullName evidence="2">Uncharacterized protein</fullName>
    </submittedName>
</protein>
<dbReference type="EMBL" id="JAWZYT010006808">
    <property type="protein sequence ID" value="KAK4287500.1"/>
    <property type="molecule type" value="Genomic_DNA"/>
</dbReference>
<evidence type="ECO:0000256" key="1">
    <source>
        <dbReference type="SAM" id="MobiDB-lite"/>
    </source>
</evidence>
<comment type="caution">
    <text evidence="2">The sequence shown here is derived from an EMBL/GenBank/DDBJ whole genome shotgun (WGS) entry which is preliminary data.</text>
</comment>
<name>A0AAE1NE60_9EUCA</name>
<evidence type="ECO:0000313" key="2">
    <source>
        <dbReference type="EMBL" id="KAK4287500.1"/>
    </source>
</evidence>
<feature type="region of interest" description="Disordered" evidence="1">
    <location>
        <begin position="32"/>
        <end position="57"/>
    </location>
</feature>
<feature type="compositionally biased region" description="Basic and acidic residues" evidence="1">
    <location>
        <begin position="37"/>
        <end position="47"/>
    </location>
</feature>
<dbReference type="Proteomes" id="UP001292094">
    <property type="component" value="Unassembled WGS sequence"/>
</dbReference>
<evidence type="ECO:0000313" key="3">
    <source>
        <dbReference type="Proteomes" id="UP001292094"/>
    </source>
</evidence>
<gene>
    <name evidence="2" type="ORF">Pmani_039430</name>
</gene>
<organism evidence="2 3">
    <name type="scientific">Petrolisthes manimaculis</name>
    <dbReference type="NCBI Taxonomy" id="1843537"/>
    <lineage>
        <taxon>Eukaryota</taxon>
        <taxon>Metazoa</taxon>
        <taxon>Ecdysozoa</taxon>
        <taxon>Arthropoda</taxon>
        <taxon>Crustacea</taxon>
        <taxon>Multicrustacea</taxon>
        <taxon>Malacostraca</taxon>
        <taxon>Eumalacostraca</taxon>
        <taxon>Eucarida</taxon>
        <taxon>Decapoda</taxon>
        <taxon>Pleocyemata</taxon>
        <taxon>Anomura</taxon>
        <taxon>Galatheoidea</taxon>
        <taxon>Porcellanidae</taxon>
        <taxon>Petrolisthes</taxon>
    </lineage>
</organism>
<accession>A0AAE1NE60</accession>